<organism evidence="2 3">
    <name type="scientific">Aegilops tauschii subsp. strangulata</name>
    <name type="common">Goatgrass</name>
    <dbReference type="NCBI Taxonomy" id="200361"/>
    <lineage>
        <taxon>Eukaryota</taxon>
        <taxon>Viridiplantae</taxon>
        <taxon>Streptophyta</taxon>
        <taxon>Embryophyta</taxon>
        <taxon>Tracheophyta</taxon>
        <taxon>Spermatophyta</taxon>
        <taxon>Magnoliopsida</taxon>
        <taxon>Liliopsida</taxon>
        <taxon>Poales</taxon>
        <taxon>Poaceae</taxon>
        <taxon>BOP clade</taxon>
        <taxon>Pooideae</taxon>
        <taxon>Triticodae</taxon>
        <taxon>Triticeae</taxon>
        <taxon>Triticinae</taxon>
        <taxon>Aegilops</taxon>
    </lineage>
</organism>
<feature type="compositionally biased region" description="Basic and acidic residues" evidence="1">
    <location>
        <begin position="1"/>
        <end position="14"/>
    </location>
</feature>
<dbReference type="EnsemblPlants" id="AET2Gv20531700.12">
    <property type="protein sequence ID" value="AET2Gv20531700.12"/>
    <property type="gene ID" value="AET2Gv20531700"/>
</dbReference>
<protein>
    <submittedName>
        <fullName evidence="2">Uncharacterized protein</fullName>
    </submittedName>
</protein>
<dbReference type="AlphaFoldDB" id="A0A453BJI1"/>
<keyword evidence="3" id="KW-1185">Reference proteome</keyword>
<dbReference type="Proteomes" id="UP000015105">
    <property type="component" value="Chromosome 2D"/>
</dbReference>
<reference evidence="2" key="3">
    <citation type="journal article" date="2017" name="Nature">
        <title>Genome sequence of the progenitor of the wheat D genome Aegilops tauschii.</title>
        <authorList>
            <person name="Luo M.C."/>
            <person name="Gu Y.Q."/>
            <person name="Puiu D."/>
            <person name="Wang H."/>
            <person name="Twardziok S.O."/>
            <person name="Deal K.R."/>
            <person name="Huo N."/>
            <person name="Zhu T."/>
            <person name="Wang L."/>
            <person name="Wang Y."/>
            <person name="McGuire P.E."/>
            <person name="Liu S."/>
            <person name="Long H."/>
            <person name="Ramasamy R.K."/>
            <person name="Rodriguez J.C."/>
            <person name="Van S.L."/>
            <person name="Yuan L."/>
            <person name="Wang Z."/>
            <person name="Xia Z."/>
            <person name="Xiao L."/>
            <person name="Anderson O.D."/>
            <person name="Ouyang S."/>
            <person name="Liang Y."/>
            <person name="Zimin A.V."/>
            <person name="Pertea G."/>
            <person name="Qi P."/>
            <person name="Bennetzen J.L."/>
            <person name="Dai X."/>
            <person name="Dawson M.W."/>
            <person name="Muller H.G."/>
            <person name="Kugler K."/>
            <person name="Rivarola-Duarte L."/>
            <person name="Spannagl M."/>
            <person name="Mayer K.F.X."/>
            <person name="Lu F.H."/>
            <person name="Bevan M.W."/>
            <person name="Leroy P."/>
            <person name="Li P."/>
            <person name="You F.M."/>
            <person name="Sun Q."/>
            <person name="Liu Z."/>
            <person name="Lyons E."/>
            <person name="Wicker T."/>
            <person name="Salzberg S.L."/>
            <person name="Devos K.M."/>
            <person name="Dvorak J."/>
        </authorList>
    </citation>
    <scope>NUCLEOTIDE SEQUENCE [LARGE SCALE GENOMIC DNA]</scope>
    <source>
        <strain evidence="2">cv. AL8/78</strain>
    </source>
</reference>
<evidence type="ECO:0000256" key="1">
    <source>
        <dbReference type="SAM" id="MobiDB-lite"/>
    </source>
</evidence>
<evidence type="ECO:0000313" key="3">
    <source>
        <dbReference type="Proteomes" id="UP000015105"/>
    </source>
</evidence>
<proteinExistence type="predicted"/>
<feature type="region of interest" description="Disordered" evidence="1">
    <location>
        <begin position="1"/>
        <end position="47"/>
    </location>
</feature>
<name>A0A453BJI1_AEGTS</name>
<dbReference type="Gramene" id="AET2Gv20531700.12">
    <property type="protein sequence ID" value="AET2Gv20531700.12"/>
    <property type="gene ID" value="AET2Gv20531700"/>
</dbReference>
<reference evidence="3" key="1">
    <citation type="journal article" date="2014" name="Science">
        <title>Ancient hybridizations among the ancestral genomes of bread wheat.</title>
        <authorList>
            <consortium name="International Wheat Genome Sequencing Consortium,"/>
            <person name="Marcussen T."/>
            <person name="Sandve S.R."/>
            <person name="Heier L."/>
            <person name="Spannagl M."/>
            <person name="Pfeifer M."/>
            <person name="Jakobsen K.S."/>
            <person name="Wulff B.B."/>
            <person name="Steuernagel B."/>
            <person name="Mayer K.F."/>
            <person name="Olsen O.A."/>
        </authorList>
    </citation>
    <scope>NUCLEOTIDE SEQUENCE [LARGE SCALE GENOMIC DNA]</scope>
    <source>
        <strain evidence="3">cv. AL8/78</strain>
    </source>
</reference>
<reference evidence="3" key="2">
    <citation type="journal article" date="2017" name="Nat. Plants">
        <title>The Aegilops tauschii genome reveals multiple impacts of transposons.</title>
        <authorList>
            <person name="Zhao G."/>
            <person name="Zou C."/>
            <person name="Li K."/>
            <person name="Wang K."/>
            <person name="Li T."/>
            <person name="Gao L."/>
            <person name="Zhang X."/>
            <person name="Wang H."/>
            <person name="Yang Z."/>
            <person name="Liu X."/>
            <person name="Jiang W."/>
            <person name="Mao L."/>
            <person name="Kong X."/>
            <person name="Jiao Y."/>
            <person name="Jia J."/>
        </authorList>
    </citation>
    <scope>NUCLEOTIDE SEQUENCE [LARGE SCALE GENOMIC DNA]</scope>
    <source>
        <strain evidence="3">cv. AL8/78</strain>
    </source>
</reference>
<accession>A0A453BJI1</accession>
<feature type="compositionally biased region" description="Polar residues" evidence="1">
    <location>
        <begin position="34"/>
        <end position="47"/>
    </location>
</feature>
<reference evidence="2" key="4">
    <citation type="submission" date="2019-03" db="UniProtKB">
        <authorList>
            <consortium name="EnsemblPlants"/>
        </authorList>
    </citation>
    <scope>IDENTIFICATION</scope>
</reference>
<evidence type="ECO:0000313" key="2">
    <source>
        <dbReference type="EnsemblPlants" id="AET2Gv20531700.12"/>
    </source>
</evidence>
<reference evidence="2" key="5">
    <citation type="journal article" date="2021" name="G3 (Bethesda)">
        <title>Aegilops tauschii genome assembly Aet v5.0 features greater sequence contiguity and improved annotation.</title>
        <authorList>
            <person name="Wang L."/>
            <person name="Zhu T."/>
            <person name="Rodriguez J.C."/>
            <person name="Deal K.R."/>
            <person name="Dubcovsky J."/>
            <person name="McGuire P.E."/>
            <person name="Lux T."/>
            <person name="Spannagl M."/>
            <person name="Mayer K.F.X."/>
            <person name="Baldrich P."/>
            <person name="Meyers B.C."/>
            <person name="Huo N."/>
            <person name="Gu Y.Q."/>
            <person name="Zhou H."/>
            <person name="Devos K.M."/>
            <person name="Bennetzen J.L."/>
            <person name="Unver T."/>
            <person name="Budak H."/>
            <person name="Gulick P.J."/>
            <person name="Galiba G."/>
            <person name="Kalapos B."/>
            <person name="Nelson D.R."/>
            <person name="Li P."/>
            <person name="You F.M."/>
            <person name="Luo M.C."/>
            <person name="Dvorak J."/>
        </authorList>
    </citation>
    <scope>NUCLEOTIDE SEQUENCE [LARGE SCALE GENOMIC DNA]</scope>
    <source>
        <strain evidence="2">cv. AL8/78</strain>
    </source>
</reference>
<sequence length="47" mass="5008">PATRKLKSDSEQIRQEPGSAGNTRCPGSPVSHCPNKSSSQETIGRRA</sequence>